<dbReference type="AlphaFoldDB" id="A0A8T1DTK7"/>
<gene>
    <name evidence="1" type="ORF">PC117_g9271</name>
</gene>
<dbReference type="Proteomes" id="UP000736787">
    <property type="component" value="Unassembled WGS sequence"/>
</dbReference>
<organism evidence="1 2">
    <name type="scientific">Phytophthora cactorum</name>
    <dbReference type="NCBI Taxonomy" id="29920"/>
    <lineage>
        <taxon>Eukaryota</taxon>
        <taxon>Sar</taxon>
        <taxon>Stramenopiles</taxon>
        <taxon>Oomycota</taxon>
        <taxon>Peronosporomycetes</taxon>
        <taxon>Peronosporales</taxon>
        <taxon>Peronosporaceae</taxon>
        <taxon>Phytophthora</taxon>
    </lineage>
</organism>
<accession>A0A8T1DTK7</accession>
<evidence type="ECO:0000313" key="2">
    <source>
        <dbReference type="Proteomes" id="UP000736787"/>
    </source>
</evidence>
<comment type="caution">
    <text evidence="1">The sequence shown here is derived from an EMBL/GenBank/DDBJ whole genome shotgun (WGS) entry which is preliminary data.</text>
</comment>
<name>A0A8T1DTK7_9STRA</name>
<proteinExistence type="predicted"/>
<reference evidence="1" key="1">
    <citation type="submission" date="2018-10" db="EMBL/GenBank/DDBJ databases">
        <title>Effector identification in a new, highly contiguous assembly of the strawberry crown rot pathogen Phytophthora cactorum.</title>
        <authorList>
            <person name="Armitage A.D."/>
            <person name="Nellist C.F."/>
            <person name="Bates H."/>
            <person name="Vickerstaff R.J."/>
            <person name="Harrison R.J."/>
        </authorList>
    </citation>
    <scope>NUCLEOTIDE SEQUENCE</scope>
    <source>
        <strain evidence="1">4040</strain>
    </source>
</reference>
<evidence type="ECO:0000313" key="1">
    <source>
        <dbReference type="EMBL" id="KAG2943946.1"/>
    </source>
</evidence>
<protein>
    <submittedName>
        <fullName evidence="1">Uncharacterized protein</fullName>
    </submittedName>
</protein>
<sequence>MLSQCYSEEWPRSQQQSVLFHGDTHFWPSGYPD</sequence>
<dbReference type="EMBL" id="RCMK01000210">
    <property type="protein sequence ID" value="KAG2943946.1"/>
    <property type="molecule type" value="Genomic_DNA"/>
</dbReference>